<dbReference type="SUPFAM" id="SSF50814">
    <property type="entry name" value="Lipocalins"/>
    <property type="match status" value="1"/>
</dbReference>
<dbReference type="InterPro" id="IPR012674">
    <property type="entry name" value="Calycin"/>
</dbReference>
<organism evidence="2">
    <name type="scientific">Amblyomma parvum</name>
    <name type="common">South American tick</name>
    <dbReference type="NCBI Taxonomy" id="251391"/>
    <lineage>
        <taxon>Eukaryota</taxon>
        <taxon>Metazoa</taxon>
        <taxon>Ecdysozoa</taxon>
        <taxon>Arthropoda</taxon>
        <taxon>Chelicerata</taxon>
        <taxon>Arachnida</taxon>
        <taxon>Acari</taxon>
        <taxon>Parasitiformes</taxon>
        <taxon>Ixodida</taxon>
        <taxon>Ixodoidea</taxon>
        <taxon>Ixodidae</taxon>
        <taxon>Amblyomminae</taxon>
        <taxon>Amblyomma</taxon>
    </lineage>
</organism>
<evidence type="ECO:0000256" key="1">
    <source>
        <dbReference type="SAM" id="SignalP"/>
    </source>
</evidence>
<accession>A0A023G1L3</accession>
<dbReference type="GO" id="GO:0030682">
    <property type="term" value="P:symbiont-mediated perturbation of host defenses"/>
    <property type="evidence" value="ECO:0007669"/>
    <property type="project" value="InterPro"/>
</dbReference>
<feature type="signal peptide" evidence="1">
    <location>
        <begin position="1"/>
        <end position="16"/>
    </location>
</feature>
<dbReference type="InterPro" id="IPR002970">
    <property type="entry name" value="Tick_his-bd"/>
</dbReference>
<reference evidence="2" key="1">
    <citation type="submission" date="2014-03" db="EMBL/GenBank/DDBJ databases">
        <title>The sialotranscriptome of Amblyomma triste, Amblyomma parvum and Amblyomma cajennense ticks, uncovered by 454-based RNA-seq.</title>
        <authorList>
            <person name="Garcia G.R."/>
            <person name="Gardinassi L.G."/>
            <person name="Ribeiro J.M."/>
            <person name="Anatrielo E."/>
            <person name="Ferreira B.R."/>
            <person name="Moreira H.N."/>
            <person name="Mafra C."/>
            <person name="Olegario M.M."/>
            <person name="Szabo P.J."/>
            <person name="Miranda-Santos I.K."/>
            <person name="Maruyama S.R."/>
        </authorList>
    </citation>
    <scope>NUCLEOTIDE SEQUENCE</scope>
    <source>
        <strain evidence="2">Araguapaz</strain>
        <tissue evidence="2">Salivary glands</tissue>
    </source>
</reference>
<proteinExistence type="evidence at transcript level"/>
<keyword evidence="1" id="KW-0732">Signal</keyword>
<dbReference type="EMBL" id="GBBL01000500">
    <property type="protein sequence ID" value="JAC26820.1"/>
    <property type="molecule type" value="mRNA"/>
</dbReference>
<protein>
    <submittedName>
        <fullName evidence="2">Putative lipocal-1 1</fullName>
    </submittedName>
</protein>
<dbReference type="GO" id="GO:0043176">
    <property type="term" value="F:amine binding"/>
    <property type="evidence" value="ECO:0007669"/>
    <property type="project" value="InterPro"/>
</dbReference>
<name>A0A023G1L3_AMBPA</name>
<feature type="chain" id="PRO_5001517955" evidence="1">
    <location>
        <begin position="17"/>
        <end position="222"/>
    </location>
</feature>
<dbReference type="Gene3D" id="2.40.128.20">
    <property type="match status" value="1"/>
</dbReference>
<dbReference type="AlphaFoldDB" id="A0A023G1L3"/>
<dbReference type="Pfam" id="PF02098">
    <property type="entry name" value="His_binding"/>
    <property type="match status" value="1"/>
</dbReference>
<sequence length="222" mass="25607">MNVFIAFIFGVTFVVGRDQFDIWKKPEMLKLYQMADKIVNRSKNVILYQVRTTTNITDYTNENGKKYIANYTCWSAQYTYGRLGERTRNFKVLVSYESDGKSKTSIKQPDEPVSTTSTENYTTRNAVKYEYSIDGTEMTDPVIFTDGTTCDLFNVPRNEAGKGCELWVTDSLKDKIPSCCSFIFDLLCSEYGNYDVYEKTSCTNVAEAWEKELKRETEDVKK</sequence>
<evidence type="ECO:0000313" key="2">
    <source>
        <dbReference type="EMBL" id="JAC26820.1"/>
    </source>
</evidence>